<evidence type="ECO:0000313" key="1">
    <source>
        <dbReference type="EMBL" id="JAB54868.1"/>
    </source>
</evidence>
<organism evidence="1">
    <name type="scientific">Corethrella appendiculata</name>
    <dbReference type="NCBI Taxonomy" id="1370023"/>
    <lineage>
        <taxon>Eukaryota</taxon>
        <taxon>Metazoa</taxon>
        <taxon>Ecdysozoa</taxon>
        <taxon>Arthropoda</taxon>
        <taxon>Hexapoda</taxon>
        <taxon>Insecta</taxon>
        <taxon>Pterygota</taxon>
        <taxon>Neoptera</taxon>
        <taxon>Endopterygota</taxon>
        <taxon>Diptera</taxon>
        <taxon>Nematocera</taxon>
        <taxon>Culicoidea</taxon>
        <taxon>Chaoboridae</taxon>
        <taxon>Corethrella</taxon>
    </lineage>
</organism>
<sequence length="150" mass="17699">MVYESDFYTTRRPYSSRPIVSSYSVTRRAVDWDKVPFVPRPSLIPDPITAYGRKKPKRDEYVSILKTINREAIQPDPEMLNCFTIYPYISARDQTREKVFSEMRRIQEIRDHGKSDNADINIILPRLHGTSNVQLPRRHLYFMEPTAHAR</sequence>
<dbReference type="EMBL" id="GANO01005003">
    <property type="protein sequence ID" value="JAB54868.1"/>
    <property type="molecule type" value="mRNA"/>
</dbReference>
<dbReference type="AlphaFoldDB" id="U5ECR8"/>
<reference evidence="1" key="1">
    <citation type="journal article" date="2014" name="Insect Biochem. Mol. Biol.">
        <title>An insight into the sialome of the frog biting fly, Corethrella appendiculata.</title>
        <authorList>
            <person name="Ribeiro J.M.C."/>
            <person name="Chagas A.C."/>
            <person name="Pham V.M."/>
            <person name="Lounibos L.P."/>
            <person name="Calvo E."/>
        </authorList>
    </citation>
    <scope>NUCLEOTIDE SEQUENCE</scope>
    <source>
        <tissue evidence="1">Salivary glands</tissue>
    </source>
</reference>
<proteinExistence type="evidence at transcript level"/>
<protein>
    <submittedName>
        <fullName evidence="1">Uncharacterized protein</fullName>
    </submittedName>
</protein>
<accession>U5ECR8</accession>
<name>U5ECR8_9DIPT</name>